<dbReference type="Proteomes" id="UP000198988">
    <property type="component" value="Unassembled WGS sequence"/>
</dbReference>
<sequence>MANNKKVSQRLLTLEHKLERQSDAIKNIQKNVDNTFKNVDNASKM</sequence>
<dbReference type="RefSeq" id="WP_195910101.1">
    <property type="nucleotide sequence ID" value="NZ_CDSC02000252.1"/>
</dbReference>
<protein>
    <recommendedName>
        <fullName evidence="3">t-SNARE coiled-coil homology domain-containing protein</fullName>
    </recommendedName>
</protein>
<dbReference type="PROSITE" id="PS50192">
    <property type="entry name" value="T_SNARE"/>
    <property type="match status" value="1"/>
</dbReference>
<keyword evidence="2" id="KW-0175">Coiled coil</keyword>
<feature type="coiled-coil region" evidence="2">
    <location>
        <begin position="11"/>
        <end position="38"/>
    </location>
</feature>
<reference evidence="5" key="1">
    <citation type="submission" date="2016-06" db="EMBL/GenBank/DDBJ databases">
        <authorList>
            <person name="Petersen J."/>
            <person name="Sayavedra L."/>
        </authorList>
    </citation>
    <scope>NUCLEOTIDE SEQUENCE [LARGE SCALE GENOMIC DNA]</scope>
    <source>
        <strain evidence="5">BazSymA</strain>
    </source>
</reference>
<feature type="domain" description="T-SNARE coiled-coil homology" evidence="3">
    <location>
        <begin position="18"/>
        <end position="45"/>
    </location>
</feature>
<organism evidence="4 5">
    <name type="scientific">Bathymodiolus azoricus thioautotrophic gill symbiont</name>
    <dbReference type="NCBI Taxonomy" id="235205"/>
    <lineage>
        <taxon>Bacteria</taxon>
        <taxon>Pseudomonadati</taxon>
        <taxon>Pseudomonadota</taxon>
        <taxon>Gammaproteobacteria</taxon>
        <taxon>sulfur-oxidizing symbionts</taxon>
    </lineage>
</organism>
<dbReference type="EMBL" id="CDSC02000252">
    <property type="protein sequence ID" value="SEH83698.1"/>
    <property type="molecule type" value="Genomic_DNA"/>
</dbReference>
<evidence type="ECO:0000256" key="2">
    <source>
        <dbReference type="SAM" id="Coils"/>
    </source>
</evidence>
<dbReference type="InterPro" id="IPR000727">
    <property type="entry name" value="T_SNARE_dom"/>
</dbReference>
<evidence type="ECO:0000259" key="3">
    <source>
        <dbReference type="PROSITE" id="PS50192"/>
    </source>
</evidence>
<evidence type="ECO:0000256" key="1">
    <source>
        <dbReference type="ARBA" id="ARBA00029447"/>
    </source>
</evidence>
<gene>
    <name evidence="4" type="ORF">BAZSYMA_ACONTIG25606_2</name>
</gene>
<comment type="similarity">
    <text evidence="1">Belongs to the methyl-accepting chemotaxis (MCP) protein family.</text>
</comment>
<name>A0A1H6LC09_9GAMM</name>
<accession>A0A1H6LC09</accession>
<evidence type="ECO:0000313" key="4">
    <source>
        <dbReference type="EMBL" id="SEH83698.1"/>
    </source>
</evidence>
<dbReference type="AlphaFoldDB" id="A0A1H6LC09"/>
<evidence type="ECO:0000313" key="5">
    <source>
        <dbReference type="Proteomes" id="UP000198988"/>
    </source>
</evidence>
<proteinExistence type="inferred from homology"/>